<dbReference type="InterPro" id="IPR045584">
    <property type="entry name" value="Pilin-like"/>
</dbReference>
<keyword evidence="14" id="KW-1185">Reference proteome</keyword>
<gene>
    <name evidence="13" type="ORF">INR99_10300</name>
</gene>
<accession>A0A8J7FI66</accession>
<feature type="transmembrane region" description="Helical" evidence="11">
    <location>
        <begin position="12"/>
        <end position="33"/>
    </location>
</feature>
<reference evidence="13 14" key="1">
    <citation type="submission" date="2020-10" db="EMBL/GenBank/DDBJ databases">
        <title>The genome sequence of Chitinilyticum litopenaei 4Y14.</title>
        <authorList>
            <person name="Liu Y."/>
        </authorList>
    </citation>
    <scope>NUCLEOTIDE SEQUENCE [LARGE SCALE GENOMIC DNA]</scope>
    <source>
        <strain evidence="13 14">4Y14</strain>
    </source>
</reference>
<evidence type="ECO:0000256" key="2">
    <source>
        <dbReference type="ARBA" id="ARBA00021549"/>
    </source>
</evidence>
<sequence>MNTFNTLRRQHGVTLIELMVVISVLGILAGVAVPNMLDWIRDARLATQSDLLVSGLANARLDAIKRRSDSTFCPAASANSASDCSASASDWSKGWLIRNSGAIEQRFTVQKDITISNTTASSVIFNGTLGSAQAASTFTICADGRKEHIVEVSLSGHISKRIGTNVCGAST</sequence>
<evidence type="ECO:0000256" key="4">
    <source>
        <dbReference type="ARBA" id="ARBA00022481"/>
    </source>
</evidence>
<keyword evidence="8 11" id="KW-0472">Membrane</keyword>
<dbReference type="GO" id="GO:0015627">
    <property type="term" value="C:type II protein secretion system complex"/>
    <property type="evidence" value="ECO:0007669"/>
    <property type="project" value="InterPro"/>
</dbReference>
<evidence type="ECO:0000256" key="1">
    <source>
        <dbReference type="ARBA" id="ARBA00004377"/>
    </source>
</evidence>
<feature type="domain" description="General secretion pathway GspH" evidence="12">
    <location>
        <begin position="50"/>
        <end position="156"/>
    </location>
</feature>
<keyword evidence="3" id="KW-1003">Cell membrane</keyword>
<dbReference type="Gene3D" id="3.30.700.10">
    <property type="entry name" value="Glycoprotein, Type 4 Pilin"/>
    <property type="match status" value="1"/>
</dbReference>
<keyword evidence="6 11" id="KW-0812">Transmembrane</keyword>
<evidence type="ECO:0000256" key="7">
    <source>
        <dbReference type="ARBA" id="ARBA00022989"/>
    </source>
</evidence>
<evidence type="ECO:0000256" key="8">
    <source>
        <dbReference type="ARBA" id="ARBA00023136"/>
    </source>
</evidence>
<evidence type="ECO:0000313" key="13">
    <source>
        <dbReference type="EMBL" id="MBE9609745.1"/>
    </source>
</evidence>
<dbReference type="InterPro" id="IPR022346">
    <property type="entry name" value="T2SS_GspH"/>
</dbReference>
<evidence type="ECO:0000256" key="11">
    <source>
        <dbReference type="SAM" id="Phobius"/>
    </source>
</evidence>
<evidence type="ECO:0000313" key="14">
    <source>
        <dbReference type="Proteomes" id="UP000604481"/>
    </source>
</evidence>
<keyword evidence="7 11" id="KW-1133">Transmembrane helix</keyword>
<evidence type="ECO:0000256" key="6">
    <source>
        <dbReference type="ARBA" id="ARBA00022692"/>
    </source>
</evidence>
<dbReference type="Pfam" id="PF07963">
    <property type="entry name" value="N_methyl"/>
    <property type="match status" value="1"/>
</dbReference>
<evidence type="ECO:0000256" key="10">
    <source>
        <dbReference type="ARBA" id="ARBA00030775"/>
    </source>
</evidence>
<dbReference type="SUPFAM" id="SSF54523">
    <property type="entry name" value="Pili subunits"/>
    <property type="match status" value="1"/>
</dbReference>
<organism evidence="13 14">
    <name type="scientific">Chitinilyticum piscinae</name>
    <dbReference type="NCBI Taxonomy" id="2866724"/>
    <lineage>
        <taxon>Bacteria</taxon>
        <taxon>Pseudomonadati</taxon>
        <taxon>Pseudomonadota</taxon>
        <taxon>Betaproteobacteria</taxon>
        <taxon>Neisseriales</taxon>
        <taxon>Chitinibacteraceae</taxon>
        <taxon>Chitinilyticum</taxon>
    </lineage>
</organism>
<evidence type="ECO:0000256" key="9">
    <source>
        <dbReference type="ARBA" id="ARBA00025772"/>
    </source>
</evidence>
<keyword evidence="4" id="KW-0488">Methylation</keyword>
<dbReference type="Proteomes" id="UP000604481">
    <property type="component" value="Unassembled WGS sequence"/>
</dbReference>
<dbReference type="PROSITE" id="PS00409">
    <property type="entry name" value="PROKAR_NTER_METHYL"/>
    <property type="match status" value="1"/>
</dbReference>
<evidence type="ECO:0000256" key="3">
    <source>
        <dbReference type="ARBA" id="ARBA00022475"/>
    </source>
</evidence>
<dbReference type="GO" id="GO:0005886">
    <property type="term" value="C:plasma membrane"/>
    <property type="evidence" value="ECO:0007669"/>
    <property type="project" value="UniProtKB-SubCell"/>
</dbReference>
<name>A0A8J7FI66_9NEIS</name>
<dbReference type="RefSeq" id="WP_194116268.1">
    <property type="nucleotide sequence ID" value="NZ_JADFUA010000005.1"/>
</dbReference>
<dbReference type="Pfam" id="PF12019">
    <property type="entry name" value="GspH"/>
    <property type="match status" value="1"/>
</dbReference>
<proteinExistence type="inferred from homology"/>
<comment type="similarity">
    <text evidence="9">Belongs to the GSP H family.</text>
</comment>
<keyword evidence="5" id="KW-0997">Cell inner membrane</keyword>
<evidence type="ECO:0000256" key="5">
    <source>
        <dbReference type="ARBA" id="ARBA00022519"/>
    </source>
</evidence>
<comment type="caution">
    <text evidence="13">The sequence shown here is derived from an EMBL/GenBank/DDBJ whole genome shotgun (WGS) entry which is preliminary data.</text>
</comment>
<evidence type="ECO:0000259" key="12">
    <source>
        <dbReference type="Pfam" id="PF12019"/>
    </source>
</evidence>
<comment type="subcellular location">
    <subcellularLocation>
        <location evidence="1">Cell inner membrane</location>
        <topology evidence="1">Single-pass membrane protein</topology>
    </subcellularLocation>
</comment>
<dbReference type="InterPro" id="IPR012902">
    <property type="entry name" value="N_methyl_site"/>
</dbReference>
<dbReference type="EMBL" id="JADFUA010000005">
    <property type="protein sequence ID" value="MBE9609745.1"/>
    <property type="molecule type" value="Genomic_DNA"/>
</dbReference>
<dbReference type="AlphaFoldDB" id="A0A8J7FI66"/>
<dbReference type="NCBIfam" id="TIGR02532">
    <property type="entry name" value="IV_pilin_GFxxxE"/>
    <property type="match status" value="1"/>
</dbReference>
<protein>
    <recommendedName>
        <fullName evidence="2">Type II secretion system protein H</fullName>
    </recommendedName>
    <alternativeName>
        <fullName evidence="10">General secretion pathway protein H</fullName>
    </alternativeName>
</protein>
<dbReference type="GO" id="GO:0015628">
    <property type="term" value="P:protein secretion by the type II secretion system"/>
    <property type="evidence" value="ECO:0007669"/>
    <property type="project" value="InterPro"/>
</dbReference>